<feature type="region of interest" description="Disordered" evidence="1">
    <location>
        <begin position="299"/>
        <end position="333"/>
    </location>
</feature>
<dbReference type="EMBL" id="JADAQX010000032">
    <property type="protein sequence ID" value="KAF8822668.1"/>
    <property type="molecule type" value="Genomic_DNA"/>
</dbReference>
<name>A0ABQ7JF60_9APIC</name>
<gene>
    <name evidence="2" type="ORF">IE077_003137</name>
</gene>
<dbReference type="Proteomes" id="UP000823046">
    <property type="component" value="Unassembled WGS sequence"/>
</dbReference>
<proteinExistence type="predicted"/>
<feature type="compositionally biased region" description="Basic and acidic residues" evidence="1">
    <location>
        <begin position="319"/>
        <end position="333"/>
    </location>
</feature>
<keyword evidence="3" id="KW-1185">Reference proteome</keyword>
<evidence type="ECO:0000313" key="2">
    <source>
        <dbReference type="EMBL" id="KAF8822668.1"/>
    </source>
</evidence>
<evidence type="ECO:0000256" key="1">
    <source>
        <dbReference type="SAM" id="MobiDB-lite"/>
    </source>
</evidence>
<reference evidence="2 3" key="1">
    <citation type="journal article" date="2020" name="bioRxiv">
        <title>Metabolic contributions of an alphaproteobacterial endosymbiont in the apicomplexan Cardiosporidium cionae.</title>
        <authorList>
            <person name="Hunter E.S."/>
            <person name="Paight C.J."/>
            <person name="Lane C.E."/>
        </authorList>
    </citation>
    <scope>NUCLEOTIDE SEQUENCE [LARGE SCALE GENOMIC DNA]</scope>
    <source>
        <strain evidence="2">ESH_2018</strain>
    </source>
</reference>
<feature type="region of interest" description="Disordered" evidence="1">
    <location>
        <begin position="132"/>
        <end position="159"/>
    </location>
</feature>
<comment type="caution">
    <text evidence="2">The sequence shown here is derived from an EMBL/GenBank/DDBJ whole genome shotgun (WGS) entry which is preliminary data.</text>
</comment>
<feature type="compositionally biased region" description="Low complexity" evidence="1">
    <location>
        <begin position="141"/>
        <end position="150"/>
    </location>
</feature>
<accession>A0ABQ7JF60</accession>
<organism evidence="2 3">
    <name type="scientific">Cardiosporidium cionae</name>
    <dbReference type="NCBI Taxonomy" id="476202"/>
    <lineage>
        <taxon>Eukaryota</taxon>
        <taxon>Sar</taxon>
        <taxon>Alveolata</taxon>
        <taxon>Apicomplexa</taxon>
        <taxon>Aconoidasida</taxon>
        <taxon>Nephromycida</taxon>
        <taxon>Cardiosporidium</taxon>
    </lineage>
</organism>
<evidence type="ECO:0000313" key="3">
    <source>
        <dbReference type="Proteomes" id="UP000823046"/>
    </source>
</evidence>
<protein>
    <submittedName>
        <fullName evidence="2">Uncharacterized protein</fullName>
    </submittedName>
</protein>
<sequence length="403" mass="46253">MQFNRIELRDCADCSRIKFFFNVQRHDELRKADRNFKRREVSFTNERETFVKSLTKKIQERRDMHKLCCNAIREKNAYLDKLTMLKIKKQLRRAAVSACDPDAIEAVNSNFWQRDFMRMLTETPVLNESQYRSTFEEKDGSISGSRSSSSAMQMQNATPLIPDNPNRLSFWMMEGRFVPKHSRPFNFAKGVAQRSPQEEKTYALRKRNARSIGTPSFVATAMRTGPISTGKKSVTRESQLAQPIENSTEERYTEVIKVAPKKERPEVPLPSKDDLNILRKYSPHLIVPPTDPVPPPPAGFREGDELSSHYTSGLIGELPPHRKDTTPSDKMGSKLHLESNFVRAQLSKSNKRPPLLLPPPLPPLLHGQFSDYTGLPSQDKSSLDFTQSIMDSQWIQPKHRFLH</sequence>